<dbReference type="InterPro" id="IPR006371">
    <property type="entry name" value="Polyprenyltransferase_UbiA-li"/>
</dbReference>
<feature type="transmembrane region" description="Helical" evidence="12">
    <location>
        <begin position="231"/>
        <end position="252"/>
    </location>
</feature>
<dbReference type="PATRIC" id="fig|1298851.3.peg.919"/>
<keyword evidence="14" id="KW-1185">Reference proteome</keyword>
<keyword evidence="8 12" id="KW-0812">Transmembrane</keyword>
<dbReference type="NCBIfam" id="TIGR01475">
    <property type="entry name" value="ubiA_other"/>
    <property type="match status" value="1"/>
</dbReference>
<feature type="transmembrane region" description="Helical" evidence="12">
    <location>
        <begin position="162"/>
        <end position="185"/>
    </location>
</feature>
<gene>
    <name evidence="13" type="primary">ubiA</name>
    <name evidence="13" type="ORF">TST_0882</name>
</gene>
<dbReference type="GO" id="GO:0008412">
    <property type="term" value="F:4-hydroxybenzoate polyprenyltransferase activity"/>
    <property type="evidence" value="ECO:0007669"/>
    <property type="project" value="UniProtKB-EC"/>
</dbReference>
<evidence type="ECO:0000256" key="8">
    <source>
        <dbReference type="ARBA" id="ARBA00022692"/>
    </source>
</evidence>
<dbReference type="AlphaFoldDB" id="A0A0S3QTL9"/>
<feature type="transmembrane region" description="Helical" evidence="12">
    <location>
        <begin position="44"/>
        <end position="65"/>
    </location>
</feature>
<dbReference type="Gene3D" id="1.10.357.140">
    <property type="entry name" value="UbiA prenyltransferase"/>
    <property type="match status" value="1"/>
</dbReference>
<dbReference type="Proteomes" id="UP000063234">
    <property type="component" value="Chromosome"/>
</dbReference>
<keyword evidence="10 12" id="KW-0472">Membrane</keyword>
<evidence type="ECO:0000256" key="11">
    <source>
        <dbReference type="ARBA" id="ARBA00034524"/>
    </source>
</evidence>
<evidence type="ECO:0000313" key="13">
    <source>
        <dbReference type="EMBL" id="BAT71682.1"/>
    </source>
</evidence>
<feature type="transmembrane region" description="Helical" evidence="12">
    <location>
        <begin position="21"/>
        <end position="38"/>
    </location>
</feature>
<evidence type="ECO:0000313" key="14">
    <source>
        <dbReference type="Proteomes" id="UP000063234"/>
    </source>
</evidence>
<dbReference type="EMBL" id="AP013035">
    <property type="protein sequence ID" value="BAT71682.1"/>
    <property type="molecule type" value="Genomic_DNA"/>
</dbReference>
<dbReference type="GO" id="GO:0005886">
    <property type="term" value="C:plasma membrane"/>
    <property type="evidence" value="ECO:0007669"/>
    <property type="project" value="TreeGrafter"/>
</dbReference>
<dbReference type="STRING" id="1298851.TST_0882"/>
<sequence>MLRIVEQVKKILEMIKFPHTVFALPFALTSAVIAAKGIPDGHTLFWILVAMVGARSGAMAFNRWADAEIDALNPRTKDRHIPKGEIKKEQALTFCIVSYALLVIAAYNLNPLCFYLSPIAIIVTAGYSYTKRFTWASHLILGLSLAMAPIGAWIAVTGRIDLPAVLLGAAVLFWVAGFDILYALQDIDFDRQYGLYSIPRFLGVKWSLWVARLFHVITICFLVWVRESASYLDGFFTLGIVVAACLLFYEHLLVKPDDLSKLDVAFFNMNGYLSLEIFLFTLIDLLV</sequence>
<dbReference type="RefSeq" id="WP_068549680.1">
    <property type="nucleotide sequence ID" value="NZ_AP013035.1"/>
</dbReference>
<dbReference type="FunFam" id="1.20.120.1780:FF:000001">
    <property type="entry name" value="4-hydroxybenzoate octaprenyltransferase"/>
    <property type="match status" value="1"/>
</dbReference>
<protein>
    <recommendedName>
        <fullName evidence="11">4-hydroxybenzoate polyprenyltransferase</fullName>
        <ecNumber evidence="11">2.5.1.39</ecNumber>
    </recommendedName>
</protein>
<feature type="transmembrane region" description="Helical" evidence="12">
    <location>
        <begin position="137"/>
        <end position="156"/>
    </location>
</feature>
<dbReference type="InterPro" id="IPR000537">
    <property type="entry name" value="UbiA_prenyltransferase"/>
</dbReference>
<comment type="cofactor">
    <cofactor evidence="1">
        <name>Mg(2+)</name>
        <dbReference type="ChEBI" id="CHEBI:18420"/>
    </cofactor>
</comment>
<evidence type="ECO:0000256" key="12">
    <source>
        <dbReference type="SAM" id="Phobius"/>
    </source>
</evidence>
<keyword evidence="7" id="KW-0831">Ubiquinone biosynthesis</keyword>
<dbReference type="InterPro" id="IPR044878">
    <property type="entry name" value="UbiA_sf"/>
</dbReference>
<evidence type="ECO:0000256" key="2">
    <source>
        <dbReference type="ARBA" id="ARBA00004141"/>
    </source>
</evidence>
<keyword evidence="4" id="KW-1003">Cell membrane</keyword>
<keyword evidence="9 12" id="KW-1133">Transmembrane helix</keyword>
<organism evidence="13 14">
    <name type="scientific">Thermosulfidibacter takaii (strain DSM 17441 / JCM 13301 / NBRC 103674 / ABI70S6)</name>
    <dbReference type="NCBI Taxonomy" id="1298851"/>
    <lineage>
        <taxon>Bacteria</taxon>
        <taxon>Pseudomonadati</taxon>
        <taxon>Thermosulfidibacterota</taxon>
        <taxon>Thermosulfidibacteria</taxon>
        <taxon>Thermosulfidibacterales</taxon>
        <taxon>Thermosulfidibacteraceae</taxon>
    </lineage>
</organism>
<keyword evidence="5" id="KW-0997">Cell inner membrane</keyword>
<feature type="transmembrane region" description="Helical" evidence="12">
    <location>
        <begin position="206"/>
        <end position="225"/>
    </location>
</feature>
<evidence type="ECO:0000256" key="3">
    <source>
        <dbReference type="ARBA" id="ARBA00005985"/>
    </source>
</evidence>
<feature type="transmembrane region" description="Helical" evidence="12">
    <location>
        <begin position="264"/>
        <end position="283"/>
    </location>
</feature>
<proteinExistence type="inferred from homology"/>
<evidence type="ECO:0000256" key="9">
    <source>
        <dbReference type="ARBA" id="ARBA00022989"/>
    </source>
</evidence>
<evidence type="ECO:0000256" key="1">
    <source>
        <dbReference type="ARBA" id="ARBA00001946"/>
    </source>
</evidence>
<comment type="subcellular location">
    <subcellularLocation>
        <location evidence="2">Membrane</location>
        <topology evidence="2">Multi-pass membrane protein</topology>
    </subcellularLocation>
</comment>
<dbReference type="GO" id="GO:0006744">
    <property type="term" value="P:ubiquinone biosynthetic process"/>
    <property type="evidence" value="ECO:0007669"/>
    <property type="project" value="UniProtKB-KW"/>
</dbReference>
<evidence type="ECO:0000256" key="10">
    <source>
        <dbReference type="ARBA" id="ARBA00023136"/>
    </source>
</evidence>
<evidence type="ECO:0000256" key="7">
    <source>
        <dbReference type="ARBA" id="ARBA00022688"/>
    </source>
</evidence>
<accession>A0A0S3QTL9</accession>
<dbReference type="InterPro" id="IPR039653">
    <property type="entry name" value="Prenyltransferase"/>
</dbReference>
<dbReference type="EC" id="2.5.1.39" evidence="11"/>
<comment type="similarity">
    <text evidence="3">Belongs to the UbiA prenyltransferase family.</text>
</comment>
<dbReference type="FunFam" id="1.10.357.140:FF:000008">
    <property type="entry name" value="4-hydroxybenzoate octaprenyltransferase"/>
    <property type="match status" value="1"/>
</dbReference>
<evidence type="ECO:0000256" key="6">
    <source>
        <dbReference type="ARBA" id="ARBA00022679"/>
    </source>
</evidence>
<reference evidence="14" key="1">
    <citation type="journal article" date="2018" name="Science">
        <title>A primordial and reversible TCA cycle in a facultatively chemolithoautotrophic thermophile.</title>
        <authorList>
            <person name="Nunoura T."/>
            <person name="Chikaraishi Y."/>
            <person name="Izaki R."/>
            <person name="Suwa T."/>
            <person name="Sato T."/>
            <person name="Harada T."/>
            <person name="Mori K."/>
            <person name="Kato Y."/>
            <person name="Miyazaki M."/>
            <person name="Shimamura S."/>
            <person name="Yanagawa K."/>
            <person name="Shuto A."/>
            <person name="Ohkouchi N."/>
            <person name="Fujita N."/>
            <person name="Takaki Y."/>
            <person name="Atomi H."/>
            <person name="Takai K."/>
        </authorList>
    </citation>
    <scope>NUCLEOTIDE SEQUENCE [LARGE SCALE GENOMIC DNA]</scope>
    <source>
        <strain evidence="14">DSM 17441 / JCM 13301 / NBRC 103674 / ABI70S6</strain>
    </source>
</reference>
<dbReference type="PANTHER" id="PTHR11048:SF28">
    <property type="entry name" value="4-HYDROXYBENZOATE POLYPRENYLTRANSFERASE, MITOCHONDRIAL"/>
    <property type="match status" value="1"/>
</dbReference>
<keyword evidence="6 13" id="KW-0808">Transferase</keyword>
<name>A0A0S3QTL9_THET7</name>
<dbReference type="KEGG" id="ttk:TST_0882"/>
<evidence type="ECO:0000256" key="4">
    <source>
        <dbReference type="ARBA" id="ARBA00022475"/>
    </source>
</evidence>
<dbReference type="Pfam" id="PF01040">
    <property type="entry name" value="UbiA"/>
    <property type="match status" value="1"/>
</dbReference>
<dbReference type="OrthoDB" id="9782418at2"/>
<evidence type="ECO:0000256" key="5">
    <source>
        <dbReference type="ARBA" id="ARBA00022519"/>
    </source>
</evidence>
<dbReference type="PANTHER" id="PTHR11048">
    <property type="entry name" value="PRENYLTRANSFERASES"/>
    <property type="match status" value="1"/>
</dbReference>
<dbReference type="Gene3D" id="1.20.120.1780">
    <property type="entry name" value="UbiA prenyltransferase"/>
    <property type="match status" value="1"/>
</dbReference>
<dbReference type="CDD" id="cd13959">
    <property type="entry name" value="PT_UbiA_COQ2"/>
    <property type="match status" value="1"/>
</dbReference>